<dbReference type="AlphaFoldDB" id="A0A5D4SZQ7"/>
<accession>A0A5D4SZQ7</accession>
<name>A0A5D4SZQ7_9BACI</name>
<dbReference type="GO" id="GO:0005886">
    <property type="term" value="C:plasma membrane"/>
    <property type="evidence" value="ECO:0007669"/>
    <property type="project" value="UniProtKB-SubCell"/>
</dbReference>
<dbReference type="OrthoDB" id="357521at2"/>
<dbReference type="InterPro" id="IPR052984">
    <property type="entry name" value="UPF0421"/>
</dbReference>
<reference evidence="8 9" key="1">
    <citation type="submission" date="2019-08" db="EMBL/GenBank/DDBJ databases">
        <title>Bacillus genomes from the desert of Cuatro Cienegas, Coahuila.</title>
        <authorList>
            <person name="Olmedo-Alvarez G."/>
        </authorList>
    </citation>
    <scope>NUCLEOTIDE SEQUENCE [LARGE SCALE GENOMIC DNA]</scope>
    <source>
        <strain evidence="8 9">CH28_1T</strain>
    </source>
</reference>
<dbReference type="Proteomes" id="UP000322524">
    <property type="component" value="Unassembled WGS sequence"/>
</dbReference>
<dbReference type="InterPro" id="IPR038323">
    <property type="entry name" value="ArAE_1_C_sf"/>
</dbReference>
<evidence type="ECO:0000256" key="6">
    <source>
        <dbReference type="SAM" id="Phobius"/>
    </source>
</evidence>
<feature type="transmembrane region" description="Helical" evidence="6">
    <location>
        <begin position="55"/>
        <end position="74"/>
    </location>
</feature>
<feature type="domain" description="Putative aromatic acid exporter C-terminal" evidence="7">
    <location>
        <begin position="148"/>
        <end position="312"/>
    </location>
</feature>
<feature type="transmembrane region" description="Helical" evidence="6">
    <location>
        <begin position="120"/>
        <end position="144"/>
    </location>
</feature>
<keyword evidence="2" id="KW-1003">Cell membrane</keyword>
<comment type="caution">
    <text evidence="8">The sequence shown here is derived from an EMBL/GenBank/DDBJ whole genome shotgun (WGS) entry which is preliminary data.</text>
</comment>
<sequence length="321" mass="36969">MRKFKIGYRTAKTALGTGIAISIAQLLNLDFYASAGIIAILCIQNTVRKSWKVATARFIACSLSLLFGFVFFELLGYNPVSIALLLLFFIPVTVMLRITEGIATSSVILLHVYSVEAYSLGLVINELSIIFIGIGVALIMNTYMPSVEKELKSYQLQVEENFHKVFSEIAHFLRHGDRGWGGQEIPETNKILKEAKSLAFRDVENHFRREENHHYFYFKMREKQLDVMERMLPIVATIEHNVEQAHMVSDFIEDLEHAIHAGNTAYLFLQRLRDMHETFQEMPLPKSREEFETRAALRHLLKEFEQYLILKSDFIGLETTK</sequence>
<keyword evidence="5 6" id="KW-0472">Membrane</keyword>
<dbReference type="InterPro" id="IPR021062">
    <property type="entry name" value="ArAE_1_C"/>
</dbReference>
<evidence type="ECO:0000259" key="7">
    <source>
        <dbReference type="Pfam" id="PF11728"/>
    </source>
</evidence>
<keyword evidence="3 6" id="KW-0812">Transmembrane</keyword>
<dbReference type="PANTHER" id="PTHR40064:SF1">
    <property type="entry name" value="MEMBRANE PROTEIN"/>
    <property type="match status" value="1"/>
</dbReference>
<protein>
    <submittedName>
        <fullName evidence="8">Aromatic acid exporter family protein</fullName>
    </submittedName>
</protein>
<evidence type="ECO:0000256" key="5">
    <source>
        <dbReference type="ARBA" id="ARBA00023136"/>
    </source>
</evidence>
<feature type="transmembrane region" description="Helical" evidence="6">
    <location>
        <begin position="80"/>
        <end position="99"/>
    </location>
</feature>
<gene>
    <name evidence="8" type="ORF">FZC76_10625</name>
</gene>
<dbReference type="STRING" id="79883.GCA_001636495_02242"/>
<dbReference type="RefSeq" id="WP_148988168.1">
    <property type="nucleotide sequence ID" value="NZ_VTEV01000004.1"/>
</dbReference>
<dbReference type="Gene3D" id="1.20.120.940">
    <property type="entry name" value="Putative aromatic acid exporter, C-terminal domain"/>
    <property type="match status" value="1"/>
</dbReference>
<feature type="transmembrane region" description="Helical" evidence="6">
    <location>
        <begin position="20"/>
        <end position="43"/>
    </location>
</feature>
<dbReference type="Pfam" id="PF06081">
    <property type="entry name" value="ArAE_1"/>
    <property type="match status" value="1"/>
</dbReference>
<dbReference type="InterPro" id="IPR010343">
    <property type="entry name" value="ArAE_1"/>
</dbReference>
<evidence type="ECO:0000256" key="2">
    <source>
        <dbReference type="ARBA" id="ARBA00022475"/>
    </source>
</evidence>
<proteinExistence type="predicted"/>
<evidence type="ECO:0000256" key="4">
    <source>
        <dbReference type="ARBA" id="ARBA00022989"/>
    </source>
</evidence>
<evidence type="ECO:0000313" key="9">
    <source>
        <dbReference type="Proteomes" id="UP000322524"/>
    </source>
</evidence>
<dbReference type="EMBL" id="VTEV01000004">
    <property type="protein sequence ID" value="TYS68191.1"/>
    <property type="molecule type" value="Genomic_DNA"/>
</dbReference>
<keyword evidence="4 6" id="KW-1133">Transmembrane helix</keyword>
<evidence type="ECO:0000256" key="3">
    <source>
        <dbReference type="ARBA" id="ARBA00022692"/>
    </source>
</evidence>
<dbReference type="PANTHER" id="PTHR40064">
    <property type="entry name" value="MEMBRANE PROTEIN-RELATED"/>
    <property type="match status" value="1"/>
</dbReference>
<comment type="subcellular location">
    <subcellularLocation>
        <location evidence="1">Cell membrane</location>
        <topology evidence="1">Multi-pass membrane protein</topology>
    </subcellularLocation>
</comment>
<evidence type="ECO:0000313" key="8">
    <source>
        <dbReference type="EMBL" id="TYS68191.1"/>
    </source>
</evidence>
<evidence type="ECO:0000256" key="1">
    <source>
        <dbReference type="ARBA" id="ARBA00004651"/>
    </source>
</evidence>
<organism evidence="8 9">
    <name type="scientific">Sutcliffiella horikoshii</name>
    <dbReference type="NCBI Taxonomy" id="79883"/>
    <lineage>
        <taxon>Bacteria</taxon>
        <taxon>Bacillati</taxon>
        <taxon>Bacillota</taxon>
        <taxon>Bacilli</taxon>
        <taxon>Bacillales</taxon>
        <taxon>Bacillaceae</taxon>
        <taxon>Sutcliffiella</taxon>
    </lineage>
</organism>
<dbReference type="Pfam" id="PF11728">
    <property type="entry name" value="ArAE_1_C"/>
    <property type="match status" value="1"/>
</dbReference>